<accession>E7GG86</accession>
<organism evidence="2 3">
    <name type="scientific">Coprobacillus cateniformis</name>
    <dbReference type="NCBI Taxonomy" id="100884"/>
    <lineage>
        <taxon>Bacteria</taxon>
        <taxon>Bacillati</taxon>
        <taxon>Bacillota</taxon>
        <taxon>Erysipelotrichia</taxon>
        <taxon>Erysipelotrichales</taxon>
        <taxon>Coprobacillaceae</taxon>
        <taxon>Coprobacillus</taxon>
    </lineage>
</organism>
<dbReference type="RefSeq" id="WP_008790861.1">
    <property type="nucleotide sequence ID" value="NZ_AKCB01000001.1"/>
</dbReference>
<dbReference type="PANTHER" id="PTHR33408">
    <property type="entry name" value="TRANSPOSASE"/>
    <property type="match status" value="1"/>
</dbReference>
<protein>
    <recommendedName>
        <fullName evidence="1">Transposase InsH N-terminal domain-containing protein</fullName>
    </recommendedName>
</protein>
<proteinExistence type="predicted"/>
<gene>
    <name evidence="2" type="ORF">HMPREF9488_03779</name>
</gene>
<evidence type="ECO:0000313" key="3">
    <source>
        <dbReference type="Proteomes" id="UP000003157"/>
    </source>
</evidence>
<dbReference type="eggNOG" id="COG3666">
    <property type="taxonomic scope" value="Bacteria"/>
</dbReference>
<name>E7GG86_9FIRM</name>
<comment type="caution">
    <text evidence="2">The sequence shown here is derived from an EMBL/GenBank/DDBJ whole genome shotgun (WGS) entry which is preliminary data.</text>
</comment>
<evidence type="ECO:0000259" key="1">
    <source>
        <dbReference type="Pfam" id="PF05598"/>
    </source>
</evidence>
<feature type="domain" description="Transposase InsH N-terminal" evidence="1">
    <location>
        <begin position="32"/>
        <end position="117"/>
    </location>
</feature>
<dbReference type="Proteomes" id="UP000003157">
    <property type="component" value="Unassembled WGS sequence"/>
</dbReference>
<dbReference type="InterPro" id="IPR008490">
    <property type="entry name" value="Transposase_InsH_N"/>
</dbReference>
<dbReference type="PANTHER" id="PTHR33408:SF2">
    <property type="entry name" value="TRANSPOSASE DDE DOMAIN-CONTAINING PROTEIN"/>
    <property type="match status" value="1"/>
</dbReference>
<dbReference type="AlphaFoldDB" id="E7GG86"/>
<dbReference type="GeneID" id="78229580"/>
<dbReference type="OrthoDB" id="1652392at2"/>
<dbReference type="EMBL" id="ADKX01000053">
    <property type="protein sequence ID" value="EFW02990.1"/>
    <property type="molecule type" value="Genomic_DNA"/>
</dbReference>
<dbReference type="STRING" id="100884.GCA_000269565_01713"/>
<dbReference type="Pfam" id="PF05598">
    <property type="entry name" value="DUF772"/>
    <property type="match status" value="1"/>
</dbReference>
<evidence type="ECO:0000313" key="2">
    <source>
        <dbReference type="EMBL" id="EFW02990.1"/>
    </source>
</evidence>
<keyword evidence="3" id="KW-1185">Reference proteome</keyword>
<sequence length="179" mass="20984">MNTIEILESNYPISNGNYNAFQCKLPLDFFTFVPADDPVASFVEIMKGIDTSKYFNCSHRGNKGYDPNMMLQVTLFAFMNGEGELRKMEELCKYDIRYMWLSNEQTPSFMAFQRFISDKLSMSIEDIFYDIVKRIIELDDVDASKLYIDGTKIEANAKKNSFVWKKRYLDIRKNIFKSN</sequence>
<dbReference type="HOGENOM" id="CLU_021293_1_1_9"/>
<reference evidence="2 3" key="1">
    <citation type="submission" date="2010-12" db="EMBL/GenBank/DDBJ databases">
        <title>The Genome Sequence of Coprobacillus sp. strain 29_1.</title>
        <authorList>
            <consortium name="The Broad Institute Genome Sequencing Platform"/>
            <person name="Earl A."/>
            <person name="Ward D."/>
            <person name="Feldgarden M."/>
            <person name="Gevers D."/>
            <person name="Daigneault M."/>
            <person name="Sibley C.D."/>
            <person name="White A."/>
            <person name="Strauss J."/>
            <person name="Allen-Vercoe E."/>
            <person name="Young S.K."/>
            <person name="Zeng Q."/>
            <person name="Gargeya S."/>
            <person name="Fitzgerald M."/>
            <person name="Haas B."/>
            <person name="Abouelleil A."/>
            <person name="Alvarado L."/>
            <person name="Arachchi H.M."/>
            <person name="Berlin A."/>
            <person name="Brown A."/>
            <person name="Chapman S.B."/>
            <person name="Chen Z."/>
            <person name="Dunbar C."/>
            <person name="Freedman E."/>
            <person name="Gearin G."/>
            <person name="Gellesch M."/>
            <person name="Goldberg J."/>
            <person name="Griggs A."/>
            <person name="Gujja S."/>
            <person name="Heilman E."/>
            <person name="Heiman D."/>
            <person name="Howarth C."/>
            <person name="Larson L."/>
            <person name="Lui A."/>
            <person name="MacDonald P.J.P."/>
            <person name="Mehta T."/>
            <person name="Montmayeur A."/>
            <person name="Murphy C."/>
            <person name="Neiman D."/>
            <person name="Pearson M."/>
            <person name="Priest M."/>
            <person name="Roberts A."/>
            <person name="Saif S."/>
            <person name="Shea T."/>
            <person name="Shenoy N."/>
            <person name="Sisk P."/>
            <person name="Stolte C."/>
            <person name="Sykes S."/>
            <person name="White J."/>
            <person name="Yandava C."/>
            <person name="Nusbaum C."/>
            <person name="Birren B."/>
        </authorList>
    </citation>
    <scope>NUCLEOTIDE SEQUENCE [LARGE SCALE GENOMIC DNA]</scope>
    <source>
        <strain evidence="2 3">29_1</strain>
    </source>
</reference>